<dbReference type="GO" id="GO:0005525">
    <property type="term" value="F:GTP binding"/>
    <property type="evidence" value="ECO:0007669"/>
    <property type="project" value="UniProtKB-KW"/>
</dbReference>
<dbReference type="GO" id="GO:0046872">
    <property type="term" value="F:metal ion binding"/>
    <property type="evidence" value="ECO:0007669"/>
    <property type="project" value="UniProtKB-KW"/>
</dbReference>
<keyword evidence="4" id="KW-0807">Transducer</keyword>
<gene>
    <name evidence="7" type="ORF">DFH07DRAFT_736666</name>
</gene>
<dbReference type="GO" id="GO:0005737">
    <property type="term" value="C:cytoplasm"/>
    <property type="evidence" value="ECO:0007669"/>
    <property type="project" value="TreeGrafter"/>
</dbReference>
<dbReference type="AlphaFoldDB" id="A0AAD7JPM4"/>
<dbReference type="PRINTS" id="PR00318">
    <property type="entry name" value="GPROTEINA"/>
</dbReference>
<evidence type="ECO:0000256" key="6">
    <source>
        <dbReference type="PIRSR" id="PIRSR601019-2"/>
    </source>
</evidence>
<evidence type="ECO:0000313" key="7">
    <source>
        <dbReference type="EMBL" id="KAJ7767910.1"/>
    </source>
</evidence>
<dbReference type="EMBL" id="JARJLG010000029">
    <property type="protein sequence ID" value="KAJ7767910.1"/>
    <property type="molecule type" value="Genomic_DNA"/>
</dbReference>
<keyword evidence="6" id="KW-0460">Magnesium</keyword>
<sequence length="91" mass="10121">AAPTSLLPDHDILHSRVRTASITGATFKVRSVNSRTSFDVGGQRPERKKCIHCFENVTALLFLVSLRCCTRRECGMCPLPPELLFRPHGLS</sequence>
<name>A0AAD7JPM4_9AGAR</name>
<evidence type="ECO:0000256" key="4">
    <source>
        <dbReference type="ARBA" id="ARBA00023224"/>
    </source>
</evidence>
<evidence type="ECO:0000313" key="8">
    <source>
        <dbReference type="Proteomes" id="UP001215280"/>
    </source>
</evidence>
<dbReference type="PANTHER" id="PTHR10218:SF302">
    <property type="entry name" value="GUANINE NUCLEOTIDE-BINDING PROTEIN ALPHA-5 SUBUNIT"/>
    <property type="match status" value="1"/>
</dbReference>
<organism evidence="7 8">
    <name type="scientific">Mycena maculata</name>
    <dbReference type="NCBI Taxonomy" id="230809"/>
    <lineage>
        <taxon>Eukaryota</taxon>
        <taxon>Fungi</taxon>
        <taxon>Dikarya</taxon>
        <taxon>Basidiomycota</taxon>
        <taxon>Agaricomycotina</taxon>
        <taxon>Agaricomycetes</taxon>
        <taxon>Agaricomycetidae</taxon>
        <taxon>Agaricales</taxon>
        <taxon>Marasmiineae</taxon>
        <taxon>Mycenaceae</taxon>
        <taxon>Mycena</taxon>
    </lineage>
</organism>
<keyword evidence="3 5" id="KW-0342">GTP-binding</keyword>
<evidence type="ECO:0000256" key="2">
    <source>
        <dbReference type="ARBA" id="ARBA00022741"/>
    </source>
</evidence>
<feature type="binding site" evidence="6">
    <location>
        <position position="19"/>
    </location>
    <ligand>
        <name>Mg(2+)</name>
        <dbReference type="ChEBI" id="CHEBI:18420"/>
    </ligand>
</feature>
<dbReference type="Gene3D" id="3.40.50.300">
    <property type="entry name" value="P-loop containing nucleotide triphosphate hydrolases"/>
    <property type="match status" value="1"/>
</dbReference>
<evidence type="ECO:0000256" key="5">
    <source>
        <dbReference type="PIRSR" id="PIRSR601019-1"/>
    </source>
</evidence>
<proteinExistence type="predicted"/>
<dbReference type="GO" id="GO:0007188">
    <property type="term" value="P:adenylate cyclase-modulating G protein-coupled receptor signaling pathway"/>
    <property type="evidence" value="ECO:0007669"/>
    <property type="project" value="TreeGrafter"/>
</dbReference>
<dbReference type="SUPFAM" id="SSF52540">
    <property type="entry name" value="P-loop containing nucleoside triphosphate hydrolases"/>
    <property type="match status" value="1"/>
</dbReference>
<evidence type="ECO:0000256" key="1">
    <source>
        <dbReference type="ARBA" id="ARBA00022723"/>
    </source>
</evidence>
<dbReference type="InterPro" id="IPR027417">
    <property type="entry name" value="P-loop_NTPase"/>
</dbReference>
<keyword evidence="8" id="KW-1185">Reference proteome</keyword>
<comment type="caution">
    <text evidence="7">The sequence shown here is derived from an EMBL/GenBank/DDBJ whole genome shotgun (WGS) entry which is preliminary data.</text>
</comment>
<dbReference type="GO" id="GO:0031683">
    <property type="term" value="F:G-protein beta/gamma-subunit complex binding"/>
    <property type="evidence" value="ECO:0007669"/>
    <property type="project" value="InterPro"/>
</dbReference>
<protein>
    <submittedName>
        <fullName evidence="7">G-protein alpha subunit-domain-containing protein</fullName>
    </submittedName>
</protein>
<dbReference type="GO" id="GO:0003924">
    <property type="term" value="F:GTPase activity"/>
    <property type="evidence" value="ECO:0007669"/>
    <property type="project" value="InterPro"/>
</dbReference>
<keyword evidence="2 5" id="KW-0547">Nucleotide-binding</keyword>
<dbReference type="PROSITE" id="PS51882">
    <property type="entry name" value="G_ALPHA"/>
    <property type="match status" value="1"/>
</dbReference>
<dbReference type="GO" id="GO:0001664">
    <property type="term" value="F:G protein-coupled receptor binding"/>
    <property type="evidence" value="ECO:0007669"/>
    <property type="project" value="TreeGrafter"/>
</dbReference>
<dbReference type="Proteomes" id="UP001215280">
    <property type="component" value="Unassembled WGS sequence"/>
</dbReference>
<reference evidence="7" key="1">
    <citation type="submission" date="2023-03" db="EMBL/GenBank/DDBJ databases">
        <title>Massive genome expansion in bonnet fungi (Mycena s.s.) driven by repeated elements and novel gene families across ecological guilds.</title>
        <authorList>
            <consortium name="Lawrence Berkeley National Laboratory"/>
            <person name="Harder C.B."/>
            <person name="Miyauchi S."/>
            <person name="Viragh M."/>
            <person name="Kuo A."/>
            <person name="Thoen E."/>
            <person name="Andreopoulos B."/>
            <person name="Lu D."/>
            <person name="Skrede I."/>
            <person name="Drula E."/>
            <person name="Henrissat B."/>
            <person name="Morin E."/>
            <person name="Kohler A."/>
            <person name="Barry K."/>
            <person name="LaButti K."/>
            <person name="Morin E."/>
            <person name="Salamov A."/>
            <person name="Lipzen A."/>
            <person name="Mereny Z."/>
            <person name="Hegedus B."/>
            <person name="Baldrian P."/>
            <person name="Stursova M."/>
            <person name="Weitz H."/>
            <person name="Taylor A."/>
            <person name="Grigoriev I.V."/>
            <person name="Nagy L.G."/>
            <person name="Martin F."/>
            <person name="Kauserud H."/>
        </authorList>
    </citation>
    <scope>NUCLEOTIDE SEQUENCE</scope>
    <source>
        <strain evidence="7">CBHHK188m</strain>
    </source>
</reference>
<dbReference type="InterPro" id="IPR001019">
    <property type="entry name" value="Gprotein_alpha_su"/>
</dbReference>
<feature type="binding site" evidence="5">
    <location>
        <begin position="39"/>
        <end position="43"/>
    </location>
    <ligand>
        <name>GTP</name>
        <dbReference type="ChEBI" id="CHEBI:37565"/>
    </ligand>
</feature>
<accession>A0AAD7JPM4</accession>
<dbReference type="Pfam" id="PF00503">
    <property type="entry name" value="G-alpha"/>
    <property type="match status" value="1"/>
</dbReference>
<evidence type="ECO:0000256" key="3">
    <source>
        <dbReference type="ARBA" id="ARBA00023134"/>
    </source>
</evidence>
<dbReference type="GO" id="GO:0005834">
    <property type="term" value="C:heterotrimeric G-protein complex"/>
    <property type="evidence" value="ECO:0007669"/>
    <property type="project" value="TreeGrafter"/>
</dbReference>
<keyword evidence="1 6" id="KW-0479">Metal-binding</keyword>
<feature type="non-terminal residue" evidence="7">
    <location>
        <position position="91"/>
    </location>
</feature>
<dbReference type="FunFam" id="3.40.50.300:FF:000692">
    <property type="entry name" value="Guanine nucleotide-binding protein subunit alpha"/>
    <property type="match status" value="1"/>
</dbReference>
<feature type="binding site" evidence="5">
    <location>
        <begin position="13"/>
        <end position="19"/>
    </location>
    <ligand>
        <name>GTP</name>
        <dbReference type="ChEBI" id="CHEBI:37565"/>
    </ligand>
</feature>
<dbReference type="PANTHER" id="PTHR10218">
    <property type="entry name" value="GTP-BINDING PROTEIN ALPHA SUBUNIT"/>
    <property type="match status" value="1"/>
</dbReference>